<accession>A0A383CCE1</accession>
<protein>
    <submittedName>
        <fullName evidence="1">Uncharacterized protein</fullName>
    </submittedName>
</protein>
<evidence type="ECO:0000313" key="1">
    <source>
        <dbReference type="EMBL" id="SVE29729.1"/>
    </source>
</evidence>
<dbReference type="AlphaFoldDB" id="A0A383CCE1"/>
<sequence length="66" mass="7578">MGWRYIGNKNYKKGGGFNWTASQRGLNTSYTLDLGFFKWNIPIFGSHVKRKSRVTLKGSGLFRLYG</sequence>
<reference evidence="1" key="1">
    <citation type="submission" date="2018-05" db="EMBL/GenBank/DDBJ databases">
        <authorList>
            <person name="Lanie J.A."/>
            <person name="Ng W.-L."/>
            <person name="Kazmierczak K.M."/>
            <person name="Andrzejewski T.M."/>
            <person name="Davidsen T.M."/>
            <person name="Wayne K.J."/>
            <person name="Tettelin H."/>
            <person name="Glass J.I."/>
            <person name="Rusch D."/>
            <person name="Podicherti R."/>
            <person name="Tsui H.-C.T."/>
            <person name="Winkler M.E."/>
        </authorList>
    </citation>
    <scope>NUCLEOTIDE SEQUENCE</scope>
</reference>
<proteinExistence type="predicted"/>
<dbReference type="EMBL" id="UINC01207585">
    <property type="protein sequence ID" value="SVE29729.1"/>
    <property type="molecule type" value="Genomic_DNA"/>
</dbReference>
<gene>
    <name evidence="1" type="ORF">METZ01_LOCUS482583</name>
</gene>
<name>A0A383CCE1_9ZZZZ</name>
<organism evidence="1">
    <name type="scientific">marine metagenome</name>
    <dbReference type="NCBI Taxonomy" id="408172"/>
    <lineage>
        <taxon>unclassified sequences</taxon>
        <taxon>metagenomes</taxon>
        <taxon>ecological metagenomes</taxon>
    </lineage>
</organism>